<keyword evidence="3" id="KW-1185">Reference proteome</keyword>
<dbReference type="Proteomes" id="UP001589619">
    <property type="component" value="Unassembled WGS sequence"/>
</dbReference>
<gene>
    <name evidence="2" type="ORF">ACFFNY_19080</name>
</gene>
<comment type="caution">
    <text evidence="2">The sequence shown here is derived from an EMBL/GenBank/DDBJ whole genome shotgun (WGS) entry which is preliminary data.</text>
</comment>
<evidence type="ECO:0000256" key="1">
    <source>
        <dbReference type="SAM" id="Coils"/>
    </source>
</evidence>
<organism evidence="2 3">
    <name type="scientific">Paenibacillus hodogayensis</name>
    <dbReference type="NCBI Taxonomy" id="279208"/>
    <lineage>
        <taxon>Bacteria</taxon>
        <taxon>Bacillati</taxon>
        <taxon>Bacillota</taxon>
        <taxon>Bacilli</taxon>
        <taxon>Bacillales</taxon>
        <taxon>Paenibacillaceae</taxon>
        <taxon>Paenibacillus</taxon>
    </lineage>
</organism>
<sequence length="143" mass="16478">MILYRLAKWMEERMRLKRLIAEAEGDCALYKRQKRVVERQMLQEAFDYMKPGAALSAESAIVLYTHDLFGVQQPVFGLDETAGHSADDWREVLTEARASFFELAGREQVPGRRNEEPLHAEELLSEEWLRTVLEVDGTAQPQP</sequence>
<proteinExistence type="predicted"/>
<accession>A0ABV5VZE4</accession>
<keyword evidence="1" id="KW-0175">Coiled coil</keyword>
<evidence type="ECO:0000313" key="2">
    <source>
        <dbReference type="EMBL" id="MFB9753676.1"/>
    </source>
</evidence>
<evidence type="ECO:0000313" key="3">
    <source>
        <dbReference type="Proteomes" id="UP001589619"/>
    </source>
</evidence>
<protein>
    <submittedName>
        <fullName evidence="2">Uncharacterized protein</fullName>
    </submittedName>
</protein>
<name>A0ABV5VZE4_9BACL</name>
<dbReference type="EMBL" id="JBHMAG010000013">
    <property type="protein sequence ID" value="MFB9753676.1"/>
    <property type="molecule type" value="Genomic_DNA"/>
</dbReference>
<feature type="coiled-coil region" evidence="1">
    <location>
        <begin position="6"/>
        <end position="40"/>
    </location>
</feature>
<dbReference type="RefSeq" id="WP_344914758.1">
    <property type="nucleotide sequence ID" value="NZ_BAAAYO010000014.1"/>
</dbReference>
<reference evidence="2 3" key="1">
    <citation type="submission" date="2024-09" db="EMBL/GenBank/DDBJ databases">
        <authorList>
            <person name="Sun Q."/>
            <person name="Mori K."/>
        </authorList>
    </citation>
    <scope>NUCLEOTIDE SEQUENCE [LARGE SCALE GENOMIC DNA]</scope>
    <source>
        <strain evidence="2 3">JCM 12520</strain>
    </source>
</reference>